<reference evidence="7" key="1">
    <citation type="submission" date="2017-09" db="EMBL/GenBank/DDBJ databases">
        <title>Luteimonas liuhanmingii sp.nov., isolated from the intestinal contents of Tibetan Plateau Pika in Yushu, Qinghai Province, China.</title>
        <authorList>
            <person name="Gui Z."/>
        </authorList>
    </citation>
    <scope>NUCLEOTIDE SEQUENCE [LARGE SCALE GENOMIC DNA]</scope>
    <source>
        <strain evidence="7">100111</strain>
    </source>
</reference>
<feature type="active site" evidence="3">
    <location>
        <position position="217"/>
    </location>
</feature>
<gene>
    <name evidence="6" type="ORF">CNR27_11140</name>
</gene>
<evidence type="ECO:0000256" key="1">
    <source>
        <dbReference type="PIRNR" id="PIRNR038925"/>
    </source>
</evidence>
<dbReference type="OrthoDB" id="9807853at2"/>
<dbReference type="InterPro" id="IPR025758">
    <property type="entry name" value="Fic/DOC_N"/>
</dbReference>
<dbReference type="Pfam" id="PF13784">
    <property type="entry name" value="Fic_N"/>
    <property type="match status" value="1"/>
</dbReference>
<feature type="domain" description="Fido" evidence="5">
    <location>
        <begin position="130"/>
        <end position="281"/>
    </location>
</feature>
<keyword evidence="1 2" id="KW-0547">Nucleotide-binding</keyword>
<evidence type="ECO:0000256" key="4">
    <source>
        <dbReference type="PIRSR" id="PIRSR640198-2"/>
    </source>
</evidence>
<dbReference type="SUPFAM" id="SSF140931">
    <property type="entry name" value="Fic-like"/>
    <property type="match status" value="1"/>
</dbReference>
<dbReference type="Pfam" id="PF02661">
    <property type="entry name" value="Fic"/>
    <property type="match status" value="1"/>
</dbReference>
<evidence type="ECO:0000256" key="3">
    <source>
        <dbReference type="PIRSR" id="PIRSR640198-1"/>
    </source>
</evidence>
<protein>
    <recommendedName>
        <fullName evidence="1">Protein adenylyltransferase</fullName>
        <ecNumber evidence="1">2.7.7.108</ecNumber>
    </recommendedName>
    <alternativeName>
        <fullName evidence="1">AMPylator</fullName>
    </alternativeName>
</protein>
<dbReference type="EC" id="2.7.7.108" evidence="1"/>
<dbReference type="EMBL" id="CP023406">
    <property type="protein sequence ID" value="ATD67914.1"/>
    <property type="molecule type" value="Genomic_DNA"/>
</dbReference>
<dbReference type="PROSITE" id="PS51459">
    <property type="entry name" value="FIDO"/>
    <property type="match status" value="1"/>
</dbReference>
<dbReference type="InterPro" id="IPR036597">
    <property type="entry name" value="Fido-like_dom_sf"/>
</dbReference>
<dbReference type="InterPro" id="IPR003812">
    <property type="entry name" value="Fido"/>
</dbReference>
<name>A0A290XFH4_9GAMM</name>
<feature type="binding site" evidence="4">
    <location>
        <begin position="259"/>
        <end position="260"/>
    </location>
    <ligand>
        <name>ATP</name>
        <dbReference type="ChEBI" id="CHEBI:30616"/>
    </ligand>
</feature>
<feature type="binding site" evidence="2">
    <location>
        <begin position="222"/>
        <end position="228"/>
    </location>
    <ligand>
        <name>ATP</name>
        <dbReference type="ChEBI" id="CHEBI:30616"/>
    </ligand>
</feature>
<evidence type="ECO:0000259" key="5">
    <source>
        <dbReference type="PROSITE" id="PS51459"/>
    </source>
</evidence>
<keyword evidence="1" id="KW-0808">Transferase</keyword>
<dbReference type="Proteomes" id="UP000218968">
    <property type="component" value="Chromosome"/>
</dbReference>
<feature type="binding site" evidence="2">
    <location>
        <position position="83"/>
    </location>
    <ligand>
        <name>ATP</name>
        <dbReference type="ChEBI" id="CHEBI:30616"/>
    </ligand>
</feature>
<dbReference type="PANTHER" id="PTHR13504">
    <property type="entry name" value="FIDO DOMAIN-CONTAINING PROTEIN DDB_G0283145"/>
    <property type="match status" value="1"/>
</dbReference>
<dbReference type="KEGG" id="lum:CNR27_11140"/>
<evidence type="ECO:0000256" key="2">
    <source>
        <dbReference type="PIRSR" id="PIRSR038925-1"/>
    </source>
</evidence>
<dbReference type="GO" id="GO:0070733">
    <property type="term" value="F:AMPylase activity"/>
    <property type="evidence" value="ECO:0007669"/>
    <property type="project" value="UniProtKB-UniRule"/>
</dbReference>
<comment type="catalytic activity">
    <reaction evidence="1">
        <text>L-threonyl-[protein] + ATP = 3-O-(5'-adenylyl)-L-threonyl-[protein] + diphosphate</text>
        <dbReference type="Rhea" id="RHEA:54292"/>
        <dbReference type="Rhea" id="RHEA-COMP:11060"/>
        <dbReference type="Rhea" id="RHEA-COMP:13847"/>
        <dbReference type="ChEBI" id="CHEBI:30013"/>
        <dbReference type="ChEBI" id="CHEBI:30616"/>
        <dbReference type="ChEBI" id="CHEBI:33019"/>
        <dbReference type="ChEBI" id="CHEBI:138113"/>
        <dbReference type="EC" id="2.7.7.108"/>
    </reaction>
</comment>
<comment type="subunit">
    <text evidence="1">Homodimer.</text>
</comment>
<dbReference type="GO" id="GO:0042803">
    <property type="term" value="F:protein homodimerization activity"/>
    <property type="evidence" value="ECO:0007669"/>
    <property type="project" value="UniProtKB-UniRule"/>
</dbReference>
<feature type="binding site" evidence="4">
    <location>
        <begin position="221"/>
        <end position="228"/>
    </location>
    <ligand>
        <name>ATP</name>
        <dbReference type="ChEBI" id="CHEBI:30616"/>
    </ligand>
</feature>
<accession>A0A290XFH4</accession>
<feature type="binding site" evidence="2">
    <location>
        <position position="259"/>
    </location>
    <ligand>
        <name>ATP</name>
        <dbReference type="ChEBI" id="CHEBI:30616"/>
    </ligand>
</feature>
<keyword evidence="1 2" id="KW-0067">ATP-binding</keyword>
<feature type="binding site" evidence="2">
    <location>
        <position position="217"/>
    </location>
    <ligand>
        <name>ATP</name>
        <dbReference type="ChEBI" id="CHEBI:30616"/>
    </ligand>
</feature>
<dbReference type="InterPro" id="IPR040198">
    <property type="entry name" value="Fido_containing"/>
</dbReference>
<dbReference type="AlphaFoldDB" id="A0A290XFH4"/>
<keyword evidence="7" id="KW-1185">Reference proteome</keyword>
<evidence type="ECO:0000313" key="7">
    <source>
        <dbReference type="Proteomes" id="UP000218968"/>
    </source>
</evidence>
<dbReference type="PANTHER" id="PTHR13504:SF38">
    <property type="entry name" value="FIDO DOMAIN-CONTAINING PROTEIN"/>
    <property type="match status" value="1"/>
</dbReference>
<dbReference type="InterPro" id="IPR026287">
    <property type="entry name" value="SoFic-like"/>
</dbReference>
<dbReference type="GO" id="GO:0005524">
    <property type="term" value="F:ATP binding"/>
    <property type="evidence" value="ECO:0007669"/>
    <property type="project" value="UniProtKB-UniRule"/>
</dbReference>
<dbReference type="GO" id="GO:0000287">
    <property type="term" value="F:magnesium ion binding"/>
    <property type="evidence" value="ECO:0007669"/>
    <property type="project" value="UniProtKB-UniRule"/>
</dbReference>
<comment type="function">
    <text evidence="1">Adenylyltransferase that mediates the addition of adenosine 5'-monophosphate (AMP) to specific residues of target proteins.</text>
</comment>
<comment type="catalytic activity">
    <reaction evidence="1">
        <text>L-tyrosyl-[protein] + ATP = O-(5'-adenylyl)-L-tyrosyl-[protein] + diphosphate</text>
        <dbReference type="Rhea" id="RHEA:54288"/>
        <dbReference type="Rhea" id="RHEA-COMP:10136"/>
        <dbReference type="Rhea" id="RHEA-COMP:13846"/>
        <dbReference type="ChEBI" id="CHEBI:30616"/>
        <dbReference type="ChEBI" id="CHEBI:33019"/>
        <dbReference type="ChEBI" id="CHEBI:46858"/>
        <dbReference type="ChEBI" id="CHEBI:83624"/>
        <dbReference type="EC" id="2.7.7.108"/>
    </reaction>
</comment>
<evidence type="ECO:0000313" key="6">
    <source>
        <dbReference type="EMBL" id="ATD67914.1"/>
    </source>
</evidence>
<sequence length="394" mass="44003">MPQQVESTRAGRYLRQPTGYSAFFPAPLPPEPALTLTGSLQGLLSQADRALGRLDGSVLTLPNPDLFVFMYVRKEAVLSSQIEGTQSSLQDLLAAEADLFDETMPRDVDEVVNYVRAMKHGLARLQTLPVSVRLIREIHGVLLDGVRGGRLQPGELRRSQNWIGPAGCTLATASFVPPPHEDVPQALSELERFLHAEDDLPALVRIALAHVQFETIHPFLDGNGRVGRLLITFLLTECGVLHKPVLYLSHYFRRHRQAYYDHLQAVRDRGAWEDWLQFFLHGVVEVAGEAAETARRIQLLREQHRLAITDGLGRAAGNGHRVLESLYDRPIVTVSDVRAMTGTTYPAANMLVARLADLGILMEMTGFARNRRFRYEPYVRLFTDDVVAEGEASL</sequence>
<dbReference type="Gene3D" id="1.10.3290.10">
    <property type="entry name" value="Fido-like domain"/>
    <property type="match status" value="1"/>
</dbReference>
<dbReference type="PIRSF" id="PIRSF038925">
    <property type="entry name" value="AMP-prot_trans"/>
    <property type="match status" value="1"/>
</dbReference>
<organism evidence="6 7">
    <name type="scientific">Luteimonas chenhongjianii</name>
    <dbReference type="NCBI Taxonomy" id="2006110"/>
    <lineage>
        <taxon>Bacteria</taxon>
        <taxon>Pseudomonadati</taxon>
        <taxon>Pseudomonadota</taxon>
        <taxon>Gammaproteobacteria</taxon>
        <taxon>Lysobacterales</taxon>
        <taxon>Lysobacteraceae</taxon>
        <taxon>Luteimonas</taxon>
    </lineage>
</organism>
<keyword evidence="1" id="KW-0548">Nucleotidyltransferase</keyword>
<proteinExistence type="predicted"/>
<dbReference type="RefSeq" id="WP_096298790.1">
    <property type="nucleotide sequence ID" value="NZ_CP023406.1"/>
</dbReference>